<proteinExistence type="predicted"/>
<feature type="compositionally biased region" description="Basic and acidic residues" evidence="1">
    <location>
        <begin position="389"/>
        <end position="406"/>
    </location>
</feature>
<reference evidence="2 3" key="1">
    <citation type="journal article" date="2019" name="PLoS Negl. Trop. Dis.">
        <title>Whole genome sequencing of Entamoeba nuttalli reveals mammalian host-related molecular signatures and a novel octapeptide-repeat surface protein.</title>
        <authorList>
            <person name="Tanaka M."/>
            <person name="Makiuchi T."/>
            <person name="Komiyama T."/>
            <person name="Shiina T."/>
            <person name="Osaki K."/>
            <person name="Tachibana H."/>
        </authorList>
    </citation>
    <scope>NUCLEOTIDE SEQUENCE [LARGE SCALE GENOMIC DNA]</scope>
    <source>
        <strain evidence="2 3">P19-061405</strain>
    </source>
</reference>
<feature type="compositionally biased region" description="Basic residues" evidence="1">
    <location>
        <begin position="421"/>
        <end position="430"/>
    </location>
</feature>
<feature type="compositionally biased region" description="Polar residues" evidence="1">
    <location>
        <begin position="324"/>
        <end position="336"/>
    </location>
</feature>
<feature type="region of interest" description="Disordered" evidence="1">
    <location>
        <begin position="317"/>
        <end position="449"/>
    </location>
</feature>
<name>A0ABQ0DDX5_9EUKA</name>
<sequence>MTERKIEFTTNKIVFHVLFTLKQGLTGFIDELIVEMKAENKVLRSDGYYSNSIKIFSEPDGIKSIGSILSIEPIETNYKVNFTLGKGIKEIILIEGNTLSNKTKATLIEEYNKKLENVMNQICELRQMILKLSEKKLLQNEIKKIGNDDLIINDLISRIIQCEENIKTNEQTNSFIKEKFILIEKRINEIENKIHLVLNVTNNSNENEKNLNDMFKKRLNECILKTNNCANELIDVKKKVSISIMDNDEKYTKILEEISILKNKSTQTEISLLDINKKLNSLLSPKTQITKSKTEPTVINYKDCILSSQVEKADTQIPKLDPHLSNNNYLQSQQKTPRLESESKKKKGEHKTEPLLFVLSSPKDQQHKTKSKSSLSSKPTVPIVVTPPLEEKEKLSKGKKSLETHSEPSLNASKEPEPKRKQLHKIKKSSSKTMKTSIQNTGNDDIKKTIETNPGVLNKITSVYKETSKSKTKGSGTLKIRPKASVIDPDNLKENFERKQAIKEKEIIQSKSQNDLIFKELKEGEVMHIICNEDNPEQQQIIKWLINTVKTNDFWEVFDEQEPKGIIIVCTNKEEGLEMKMRVRKLFGDIPIQLIGLEGETASVEGFIKIHFHNGEVTDENGHILQEFKKWN</sequence>
<protein>
    <recommendedName>
        <fullName evidence="4">Early endsome antigen 1</fullName>
    </recommendedName>
</protein>
<keyword evidence="3" id="KW-1185">Reference proteome</keyword>
<accession>A0ABQ0DDX5</accession>
<organism evidence="2 3">
    <name type="scientific">Entamoeba nuttalli</name>
    <dbReference type="NCBI Taxonomy" id="412467"/>
    <lineage>
        <taxon>Eukaryota</taxon>
        <taxon>Amoebozoa</taxon>
        <taxon>Evosea</taxon>
        <taxon>Archamoebae</taxon>
        <taxon>Mastigamoebida</taxon>
        <taxon>Entamoebidae</taxon>
        <taxon>Entamoeba</taxon>
    </lineage>
</organism>
<evidence type="ECO:0000313" key="2">
    <source>
        <dbReference type="EMBL" id="GAB1221056.1"/>
    </source>
</evidence>
<evidence type="ECO:0000256" key="1">
    <source>
        <dbReference type="SAM" id="MobiDB-lite"/>
    </source>
</evidence>
<comment type="caution">
    <text evidence="2">The sequence shown here is derived from an EMBL/GenBank/DDBJ whole genome shotgun (WGS) entry which is preliminary data.</text>
</comment>
<evidence type="ECO:0000313" key="3">
    <source>
        <dbReference type="Proteomes" id="UP001628156"/>
    </source>
</evidence>
<gene>
    <name evidence="2" type="ORF">ENUP19_0063G0011</name>
</gene>
<dbReference type="EMBL" id="BAAFRS010000063">
    <property type="protein sequence ID" value="GAB1221056.1"/>
    <property type="molecule type" value="Genomic_DNA"/>
</dbReference>
<evidence type="ECO:0008006" key="4">
    <source>
        <dbReference type="Google" id="ProtNLM"/>
    </source>
</evidence>
<dbReference type="Proteomes" id="UP001628156">
    <property type="component" value="Unassembled WGS sequence"/>
</dbReference>